<proteinExistence type="predicted"/>
<protein>
    <submittedName>
        <fullName evidence="2">Uncharacterized protein</fullName>
    </submittedName>
</protein>
<accession>A0A9P0H3J7</accession>
<feature type="compositionally biased region" description="Polar residues" evidence="1">
    <location>
        <begin position="70"/>
        <end position="82"/>
    </location>
</feature>
<name>A0A9P0H3J7_NEZVI</name>
<evidence type="ECO:0000313" key="2">
    <source>
        <dbReference type="EMBL" id="CAH1391817.1"/>
    </source>
</evidence>
<dbReference type="OrthoDB" id="10455800at2759"/>
<gene>
    <name evidence="2" type="ORF">NEZAVI_LOCUS2746</name>
</gene>
<dbReference type="Proteomes" id="UP001152798">
    <property type="component" value="Chromosome 1"/>
</dbReference>
<dbReference type="AlphaFoldDB" id="A0A9P0H3J7"/>
<evidence type="ECO:0000256" key="1">
    <source>
        <dbReference type="SAM" id="MobiDB-lite"/>
    </source>
</evidence>
<evidence type="ECO:0000313" key="3">
    <source>
        <dbReference type="Proteomes" id="UP001152798"/>
    </source>
</evidence>
<feature type="region of interest" description="Disordered" evidence="1">
    <location>
        <begin position="34"/>
        <end position="115"/>
    </location>
</feature>
<reference evidence="2" key="1">
    <citation type="submission" date="2022-01" db="EMBL/GenBank/DDBJ databases">
        <authorList>
            <person name="King R."/>
        </authorList>
    </citation>
    <scope>NUCLEOTIDE SEQUENCE</scope>
</reference>
<organism evidence="2 3">
    <name type="scientific">Nezara viridula</name>
    <name type="common">Southern green stink bug</name>
    <name type="synonym">Cimex viridulus</name>
    <dbReference type="NCBI Taxonomy" id="85310"/>
    <lineage>
        <taxon>Eukaryota</taxon>
        <taxon>Metazoa</taxon>
        <taxon>Ecdysozoa</taxon>
        <taxon>Arthropoda</taxon>
        <taxon>Hexapoda</taxon>
        <taxon>Insecta</taxon>
        <taxon>Pterygota</taxon>
        <taxon>Neoptera</taxon>
        <taxon>Paraneoptera</taxon>
        <taxon>Hemiptera</taxon>
        <taxon>Heteroptera</taxon>
        <taxon>Panheteroptera</taxon>
        <taxon>Pentatomomorpha</taxon>
        <taxon>Pentatomoidea</taxon>
        <taxon>Pentatomidae</taxon>
        <taxon>Pentatominae</taxon>
        <taxon>Nezara</taxon>
    </lineage>
</organism>
<sequence length="145" mass="16061">MNLIHSVYLASLTYRLIVDLTTFHQFRYHYARKKQDHRGTKFEENLDPGNDSESGREPGVAIDRLRRDVTTMTPSGVTSASGSPMGREARVTSSNRRSPALEPASPKGTSQQATTAVPHISLCAVRYVPVAMSSDRDMNEIIARV</sequence>
<keyword evidence="3" id="KW-1185">Reference proteome</keyword>
<dbReference type="EMBL" id="OV725077">
    <property type="protein sequence ID" value="CAH1391817.1"/>
    <property type="molecule type" value="Genomic_DNA"/>
</dbReference>